<comment type="caution">
    <text evidence="1">The sequence shown here is derived from an EMBL/GenBank/DDBJ whole genome shotgun (WGS) entry which is preliminary data.</text>
</comment>
<feature type="non-terminal residue" evidence="1">
    <location>
        <position position="127"/>
    </location>
</feature>
<dbReference type="EMBL" id="WHUW01000095">
    <property type="protein sequence ID" value="KAF8425399.1"/>
    <property type="molecule type" value="Genomic_DNA"/>
</dbReference>
<gene>
    <name evidence="1" type="ORF">L210DRAFT_3566985</name>
</gene>
<evidence type="ECO:0000313" key="2">
    <source>
        <dbReference type="Proteomes" id="UP001194468"/>
    </source>
</evidence>
<keyword evidence="2" id="KW-1185">Reference proteome</keyword>
<reference evidence="1" key="1">
    <citation type="submission" date="2019-10" db="EMBL/GenBank/DDBJ databases">
        <authorList>
            <consortium name="DOE Joint Genome Institute"/>
            <person name="Kuo A."/>
            <person name="Miyauchi S."/>
            <person name="Kiss E."/>
            <person name="Drula E."/>
            <person name="Kohler A."/>
            <person name="Sanchez-Garcia M."/>
            <person name="Andreopoulos B."/>
            <person name="Barry K.W."/>
            <person name="Bonito G."/>
            <person name="Buee M."/>
            <person name="Carver A."/>
            <person name="Chen C."/>
            <person name="Cichocki N."/>
            <person name="Clum A."/>
            <person name="Culley D."/>
            <person name="Crous P.W."/>
            <person name="Fauchery L."/>
            <person name="Girlanda M."/>
            <person name="Hayes R."/>
            <person name="Keri Z."/>
            <person name="LaButti K."/>
            <person name="Lipzen A."/>
            <person name="Lombard V."/>
            <person name="Magnuson J."/>
            <person name="Maillard F."/>
            <person name="Morin E."/>
            <person name="Murat C."/>
            <person name="Nolan M."/>
            <person name="Ohm R."/>
            <person name="Pangilinan J."/>
            <person name="Pereira M."/>
            <person name="Perotto S."/>
            <person name="Peter M."/>
            <person name="Riley R."/>
            <person name="Sitrit Y."/>
            <person name="Stielow B."/>
            <person name="Szollosi G."/>
            <person name="Zifcakova L."/>
            <person name="Stursova M."/>
            <person name="Spatafora J.W."/>
            <person name="Tedersoo L."/>
            <person name="Vaario L.-M."/>
            <person name="Yamada A."/>
            <person name="Yan M."/>
            <person name="Wang P."/>
            <person name="Xu J."/>
            <person name="Bruns T."/>
            <person name="Baldrian P."/>
            <person name="Vilgalys R."/>
            <person name="Henrissat B."/>
            <person name="Grigoriev I.V."/>
            <person name="Hibbett D."/>
            <person name="Nagy L.G."/>
            <person name="Martin F.M."/>
        </authorList>
    </citation>
    <scope>NUCLEOTIDE SEQUENCE</scope>
    <source>
        <strain evidence="1">BED1</strain>
    </source>
</reference>
<protein>
    <submittedName>
        <fullName evidence="1">Uncharacterized protein</fullName>
    </submittedName>
</protein>
<dbReference type="Proteomes" id="UP001194468">
    <property type="component" value="Unassembled WGS sequence"/>
</dbReference>
<proteinExistence type="predicted"/>
<sequence>TYQKLEDEFAAKEIHLGDLKANIGEAIISLLEPIRAAFLANEEWQQGANRLSGSKRKGGQEEEAKHHYFHSDCTLQAYVSLRRRCTIHRHQEKARTPNPHPRQSMLIHLLVSLMVRQYRHDERVSCR</sequence>
<name>A0AAD4BEP0_BOLED</name>
<evidence type="ECO:0000313" key="1">
    <source>
        <dbReference type="EMBL" id="KAF8425399.1"/>
    </source>
</evidence>
<dbReference type="AlphaFoldDB" id="A0AAD4BEP0"/>
<accession>A0AAD4BEP0</accession>
<reference evidence="1" key="2">
    <citation type="journal article" date="2020" name="Nat. Commun.">
        <title>Large-scale genome sequencing of mycorrhizal fungi provides insights into the early evolution of symbiotic traits.</title>
        <authorList>
            <person name="Miyauchi S."/>
            <person name="Kiss E."/>
            <person name="Kuo A."/>
            <person name="Drula E."/>
            <person name="Kohler A."/>
            <person name="Sanchez-Garcia M."/>
            <person name="Morin E."/>
            <person name="Andreopoulos B."/>
            <person name="Barry K.W."/>
            <person name="Bonito G."/>
            <person name="Buee M."/>
            <person name="Carver A."/>
            <person name="Chen C."/>
            <person name="Cichocki N."/>
            <person name="Clum A."/>
            <person name="Culley D."/>
            <person name="Crous P.W."/>
            <person name="Fauchery L."/>
            <person name="Girlanda M."/>
            <person name="Hayes R.D."/>
            <person name="Keri Z."/>
            <person name="LaButti K."/>
            <person name="Lipzen A."/>
            <person name="Lombard V."/>
            <person name="Magnuson J."/>
            <person name="Maillard F."/>
            <person name="Murat C."/>
            <person name="Nolan M."/>
            <person name="Ohm R.A."/>
            <person name="Pangilinan J."/>
            <person name="Pereira M.F."/>
            <person name="Perotto S."/>
            <person name="Peter M."/>
            <person name="Pfister S."/>
            <person name="Riley R."/>
            <person name="Sitrit Y."/>
            <person name="Stielow J.B."/>
            <person name="Szollosi G."/>
            <person name="Zifcakova L."/>
            <person name="Stursova M."/>
            <person name="Spatafora J.W."/>
            <person name="Tedersoo L."/>
            <person name="Vaario L.M."/>
            <person name="Yamada A."/>
            <person name="Yan M."/>
            <person name="Wang P."/>
            <person name="Xu J."/>
            <person name="Bruns T."/>
            <person name="Baldrian P."/>
            <person name="Vilgalys R."/>
            <person name="Dunand C."/>
            <person name="Henrissat B."/>
            <person name="Grigoriev I.V."/>
            <person name="Hibbett D."/>
            <person name="Nagy L.G."/>
            <person name="Martin F.M."/>
        </authorList>
    </citation>
    <scope>NUCLEOTIDE SEQUENCE</scope>
    <source>
        <strain evidence="1">BED1</strain>
    </source>
</reference>
<dbReference type="Gene3D" id="1.10.240.10">
    <property type="entry name" value="Tyrosyl-Transfer RNA Synthetase"/>
    <property type="match status" value="1"/>
</dbReference>
<organism evidence="1 2">
    <name type="scientific">Boletus edulis BED1</name>
    <dbReference type="NCBI Taxonomy" id="1328754"/>
    <lineage>
        <taxon>Eukaryota</taxon>
        <taxon>Fungi</taxon>
        <taxon>Dikarya</taxon>
        <taxon>Basidiomycota</taxon>
        <taxon>Agaricomycotina</taxon>
        <taxon>Agaricomycetes</taxon>
        <taxon>Agaricomycetidae</taxon>
        <taxon>Boletales</taxon>
        <taxon>Boletineae</taxon>
        <taxon>Boletaceae</taxon>
        <taxon>Boletoideae</taxon>
        <taxon>Boletus</taxon>
    </lineage>
</organism>